<organism evidence="1 2">
    <name type="scientific">Armillaria luteobubalina</name>
    <dbReference type="NCBI Taxonomy" id="153913"/>
    <lineage>
        <taxon>Eukaryota</taxon>
        <taxon>Fungi</taxon>
        <taxon>Dikarya</taxon>
        <taxon>Basidiomycota</taxon>
        <taxon>Agaricomycotina</taxon>
        <taxon>Agaricomycetes</taxon>
        <taxon>Agaricomycetidae</taxon>
        <taxon>Agaricales</taxon>
        <taxon>Marasmiineae</taxon>
        <taxon>Physalacriaceae</taxon>
        <taxon>Armillaria</taxon>
    </lineage>
</organism>
<keyword evidence="2" id="KW-1185">Reference proteome</keyword>
<name>A0AA39TWY6_9AGAR</name>
<sequence>MLPLPCTFGQCMINSDCVDPQLGPTITKPLINRYGGGNLQRFTQQLPNEIPFPFVKFSRTFFPQFLSPIEFSMADFDSQQALQIVNSLAYYALVPDKRVGQSSPSLTTLVMNSMPAGTRVFFWDTRGHIIRGVVQSTSVSAKHVSFVYSPHLTMQVPLKTGTLMDIVGNSDGDRTITLPFLVPSLEDAFELIGLGASATGVAASPN</sequence>
<reference evidence="1" key="1">
    <citation type="submission" date="2023-06" db="EMBL/GenBank/DDBJ databases">
        <authorList>
            <consortium name="Lawrence Berkeley National Laboratory"/>
            <person name="Ahrendt S."/>
            <person name="Sahu N."/>
            <person name="Indic B."/>
            <person name="Wong-Bajracharya J."/>
            <person name="Merenyi Z."/>
            <person name="Ke H.-M."/>
            <person name="Monk M."/>
            <person name="Kocsube S."/>
            <person name="Drula E."/>
            <person name="Lipzen A."/>
            <person name="Balint B."/>
            <person name="Henrissat B."/>
            <person name="Andreopoulos B."/>
            <person name="Martin F.M."/>
            <person name="Harder C.B."/>
            <person name="Rigling D."/>
            <person name="Ford K.L."/>
            <person name="Foster G.D."/>
            <person name="Pangilinan J."/>
            <person name="Papanicolaou A."/>
            <person name="Barry K."/>
            <person name="LaButti K."/>
            <person name="Viragh M."/>
            <person name="Koriabine M."/>
            <person name="Yan M."/>
            <person name="Riley R."/>
            <person name="Champramary S."/>
            <person name="Plett K.L."/>
            <person name="Tsai I.J."/>
            <person name="Slot J."/>
            <person name="Sipos G."/>
            <person name="Plett J."/>
            <person name="Nagy L.G."/>
            <person name="Grigoriev I.V."/>
        </authorList>
    </citation>
    <scope>NUCLEOTIDE SEQUENCE</scope>
    <source>
        <strain evidence="1">HWK02</strain>
    </source>
</reference>
<evidence type="ECO:0000313" key="1">
    <source>
        <dbReference type="EMBL" id="KAK0502691.1"/>
    </source>
</evidence>
<proteinExistence type="predicted"/>
<protein>
    <submittedName>
        <fullName evidence="1">Uncharacterized protein</fullName>
    </submittedName>
</protein>
<dbReference type="AlphaFoldDB" id="A0AA39TWY6"/>
<dbReference type="Proteomes" id="UP001175228">
    <property type="component" value="Unassembled WGS sequence"/>
</dbReference>
<dbReference type="EMBL" id="JAUEPU010000004">
    <property type="protein sequence ID" value="KAK0502691.1"/>
    <property type="molecule type" value="Genomic_DNA"/>
</dbReference>
<accession>A0AA39TWY6</accession>
<gene>
    <name evidence="1" type="ORF">EDD18DRAFT_1420821</name>
</gene>
<comment type="caution">
    <text evidence="1">The sequence shown here is derived from an EMBL/GenBank/DDBJ whole genome shotgun (WGS) entry which is preliminary data.</text>
</comment>
<evidence type="ECO:0000313" key="2">
    <source>
        <dbReference type="Proteomes" id="UP001175228"/>
    </source>
</evidence>